<keyword evidence="7" id="KW-0813">Transport</keyword>
<keyword evidence="6" id="KW-0472">Membrane</keyword>
<reference evidence="8 9" key="1">
    <citation type="submission" date="2016-10" db="EMBL/GenBank/DDBJ databases">
        <authorList>
            <person name="de Groot N.N."/>
        </authorList>
    </citation>
    <scope>NUCLEOTIDE SEQUENCE [LARGE SCALE GENOMIC DNA]</scope>
    <source>
        <strain evidence="8 9">TC2-24</strain>
    </source>
</reference>
<evidence type="ECO:0000256" key="1">
    <source>
        <dbReference type="ARBA" id="ARBA00004162"/>
    </source>
</evidence>
<dbReference type="EMBL" id="FOIQ01000003">
    <property type="protein sequence ID" value="SEW06984.1"/>
    <property type="molecule type" value="Genomic_DNA"/>
</dbReference>
<keyword evidence="7" id="KW-0653">Protein transport</keyword>
<evidence type="ECO:0000256" key="6">
    <source>
        <dbReference type="ARBA" id="ARBA00023136"/>
    </source>
</evidence>
<evidence type="ECO:0000256" key="2">
    <source>
        <dbReference type="ARBA" id="ARBA00005811"/>
    </source>
</evidence>
<organism evidence="8 9">
    <name type="scientific">Prevotella aff. ruminicola Tc2-24</name>
    <dbReference type="NCBI Taxonomy" id="81582"/>
    <lineage>
        <taxon>Bacteria</taxon>
        <taxon>Pseudomonadati</taxon>
        <taxon>Bacteroidota</taxon>
        <taxon>Bacteroidia</taxon>
        <taxon>Bacteroidales</taxon>
        <taxon>Prevotellaceae</taxon>
        <taxon>Prevotella</taxon>
    </lineage>
</organism>
<dbReference type="PANTHER" id="PTHR30558:SF3">
    <property type="entry name" value="BIOPOLYMER TRANSPORT PROTEIN EXBD-RELATED"/>
    <property type="match status" value="1"/>
</dbReference>
<evidence type="ECO:0000256" key="4">
    <source>
        <dbReference type="ARBA" id="ARBA00022692"/>
    </source>
</evidence>
<dbReference type="RefSeq" id="WP_091901303.1">
    <property type="nucleotide sequence ID" value="NZ_FOIQ01000003.1"/>
</dbReference>
<keyword evidence="3" id="KW-1003">Cell membrane</keyword>
<name>A0A1I0NZE7_9BACT</name>
<keyword evidence="5" id="KW-1133">Transmembrane helix</keyword>
<comment type="similarity">
    <text evidence="2 7">Belongs to the ExbD/TolR family.</text>
</comment>
<dbReference type="InterPro" id="IPR003400">
    <property type="entry name" value="ExbD"/>
</dbReference>
<evidence type="ECO:0000256" key="7">
    <source>
        <dbReference type="RuleBase" id="RU003879"/>
    </source>
</evidence>
<dbReference type="Pfam" id="PF02472">
    <property type="entry name" value="ExbD"/>
    <property type="match status" value="1"/>
</dbReference>
<evidence type="ECO:0000256" key="5">
    <source>
        <dbReference type="ARBA" id="ARBA00022989"/>
    </source>
</evidence>
<dbReference type="GO" id="GO:0015031">
    <property type="term" value="P:protein transport"/>
    <property type="evidence" value="ECO:0007669"/>
    <property type="project" value="UniProtKB-KW"/>
</dbReference>
<evidence type="ECO:0000256" key="3">
    <source>
        <dbReference type="ARBA" id="ARBA00022475"/>
    </source>
</evidence>
<keyword evidence="9" id="KW-1185">Reference proteome</keyword>
<dbReference type="AlphaFoldDB" id="A0A1I0NZE7"/>
<sequence length="221" mass="24925">MAKKNLSKQKKMDTRVNFTPMVDMMMLLITFFMLCTTLAKPQAMQLTMPSNDDTKDMKEEDKQVTKASHTITLYLGSDDKVWYVAGLPNYDDPSCVKPTTYGKDGIEKVLNEHTTEEGINPIAKIKLAKRELDAKKNEYGSKMTDEQYQEQLKKLKKGELPNGEKVPTMTVIIRPLNTATYANMVAALDEMLISNIDKYVIDNVDKMSDDDKALIAKAGVK</sequence>
<keyword evidence="4 7" id="KW-0812">Transmembrane</keyword>
<comment type="subcellular location">
    <subcellularLocation>
        <location evidence="1">Cell membrane</location>
        <topology evidence="1">Single-pass membrane protein</topology>
    </subcellularLocation>
    <subcellularLocation>
        <location evidence="7">Cell membrane</location>
        <topology evidence="7">Single-pass type II membrane protein</topology>
    </subcellularLocation>
</comment>
<gene>
    <name evidence="8" type="ORF">SAMN04487850_1454</name>
</gene>
<accession>A0A1I0NZE7</accession>
<dbReference type="PANTHER" id="PTHR30558">
    <property type="entry name" value="EXBD MEMBRANE COMPONENT OF PMF-DRIVEN MACROMOLECULE IMPORT SYSTEM"/>
    <property type="match status" value="1"/>
</dbReference>
<protein>
    <submittedName>
        <fullName evidence="8">Biopolymer transport protein ExbD/TolR</fullName>
    </submittedName>
</protein>
<dbReference type="GO" id="GO:0022857">
    <property type="term" value="F:transmembrane transporter activity"/>
    <property type="evidence" value="ECO:0007669"/>
    <property type="project" value="InterPro"/>
</dbReference>
<evidence type="ECO:0000313" key="9">
    <source>
        <dbReference type="Proteomes" id="UP000199373"/>
    </source>
</evidence>
<dbReference type="GO" id="GO:0005886">
    <property type="term" value="C:plasma membrane"/>
    <property type="evidence" value="ECO:0007669"/>
    <property type="project" value="UniProtKB-SubCell"/>
</dbReference>
<evidence type="ECO:0000313" key="8">
    <source>
        <dbReference type="EMBL" id="SEW06984.1"/>
    </source>
</evidence>
<proteinExistence type="inferred from homology"/>
<dbReference type="Proteomes" id="UP000199373">
    <property type="component" value="Unassembled WGS sequence"/>
</dbReference>